<name>A0A4P7L3M3_9GAMM</name>
<geneLocation type="plasmid" evidence="1">
    <name>pArsFIN15</name>
</geneLocation>
<geneLocation type="plasmid" evidence="2 4">
    <name>paNv_CAN16</name>
</geneLocation>
<evidence type="ECO:0000313" key="3">
    <source>
        <dbReference type="Proteomes" id="UP000295134"/>
    </source>
</evidence>
<protein>
    <submittedName>
        <fullName evidence="1">Toxin HigB-1</fullName>
    </submittedName>
    <submittedName>
        <fullName evidence="2">Type II toxin-antitoxin system RelE/ParE family toxin</fullName>
    </submittedName>
</protein>
<sequence length="98" mass="11569">MIGSFKEGETGSLCRFYQYDELSGDIPMMITRQLRRKLSILAAASSERSLFQPRSNNYERLSGVLEGWSSIRINIQWRLIFRWREGVAYDVYLDPHKY</sequence>
<dbReference type="EMBL" id="CP038627">
    <property type="protein sequence ID" value="QBY47006.1"/>
    <property type="molecule type" value="Genomic_DNA"/>
</dbReference>
<dbReference type="Proteomes" id="UP000295134">
    <property type="component" value="Plasmid pArsFIN15"/>
</dbReference>
<reference evidence="1 3" key="1">
    <citation type="submission" date="2019-03" db="EMBL/GenBank/DDBJ databases">
        <title>Long-read sequencing reveals hyperdense prophage content in a complex bacterial symbiont genome.</title>
        <authorList>
            <person name="Frost C.L."/>
            <person name="Siozios S."/>
            <person name="Nadal-Jimenez P."/>
            <person name="Brockhurst M.A."/>
            <person name="King K.C."/>
            <person name="Darby A.C."/>
            <person name="Hurst G.D.D."/>
        </authorList>
    </citation>
    <scope>NUCLEOTIDE SEQUENCE [LARGE SCALE GENOMIC DNA]</scope>
    <source>
        <strain evidence="1 3">FIN</strain>
        <plasmid evidence="1">pArsFIN15</plasmid>
        <plasmid evidence="3">parsfin15</plasmid>
    </source>
</reference>
<evidence type="ECO:0000313" key="2">
    <source>
        <dbReference type="EMBL" id="WGM09196.1"/>
    </source>
</evidence>
<dbReference type="PANTHER" id="PTHR40266:SF2">
    <property type="entry name" value="TOXIN HIGB-1"/>
    <property type="match status" value="1"/>
</dbReference>
<reference evidence="2" key="2">
    <citation type="submission" date="2023-04" db="EMBL/GenBank/DDBJ databases">
        <title>Genome dynamics across the evolutionary transition to endosymbiosis.</title>
        <authorList>
            <person name="Siozios S."/>
            <person name="Nadal-Jimenez P."/>
            <person name="Azagi T."/>
            <person name="Sprong H."/>
            <person name="Frost C.L."/>
            <person name="Parratt S.R."/>
            <person name="Taylor G."/>
            <person name="Brettell L."/>
            <person name="Lew K.C."/>
            <person name="Croft L."/>
            <person name="King K.C."/>
            <person name="Brockhurst M.A."/>
            <person name="Hypsa V."/>
            <person name="Novakova E."/>
            <person name="Darby A.C."/>
            <person name="Hurst G.D.D."/>
        </authorList>
    </citation>
    <scope>NUCLEOTIDE SEQUENCE</scope>
    <source>
        <strain evidence="2">ANv_CAN</strain>
        <plasmid evidence="2">paNv_CAN16</plasmid>
    </source>
</reference>
<dbReference type="GeneID" id="39751570"/>
<dbReference type="RefSeq" id="WP_026824135.1">
    <property type="nucleotide sequence ID" value="NZ_CP038627.1"/>
</dbReference>
<dbReference type="AlphaFoldDB" id="A0A4P7L3M3"/>
<dbReference type="Gene3D" id="3.30.2310.20">
    <property type="entry name" value="RelE-like"/>
    <property type="match status" value="1"/>
</dbReference>
<dbReference type="PANTHER" id="PTHR40266">
    <property type="entry name" value="TOXIN HIGB-1"/>
    <property type="match status" value="1"/>
</dbReference>
<geneLocation type="plasmid" evidence="3">
    <name>parsfin15</name>
</geneLocation>
<dbReference type="InterPro" id="IPR007711">
    <property type="entry name" value="HigB-1"/>
</dbReference>
<organism evidence="1 3">
    <name type="scientific">Arsenophonus nasoniae</name>
    <name type="common">son-killer infecting Nasonia vitripennis</name>
    <dbReference type="NCBI Taxonomy" id="638"/>
    <lineage>
        <taxon>Bacteria</taxon>
        <taxon>Pseudomonadati</taxon>
        <taxon>Pseudomonadota</taxon>
        <taxon>Gammaproteobacteria</taxon>
        <taxon>Enterobacterales</taxon>
        <taxon>Morganellaceae</taxon>
        <taxon>Arsenophonus</taxon>
    </lineage>
</organism>
<dbReference type="Pfam" id="PF05015">
    <property type="entry name" value="HigB-like_toxin"/>
    <property type="match status" value="1"/>
</dbReference>
<accession>A0A4P7L3M3</accession>
<dbReference type="SUPFAM" id="SSF143011">
    <property type="entry name" value="RelE-like"/>
    <property type="match status" value="1"/>
</dbReference>
<proteinExistence type="predicted"/>
<dbReference type="KEGG" id="ans:ArsFIN_56170"/>
<evidence type="ECO:0000313" key="4">
    <source>
        <dbReference type="Proteomes" id="UP001177592"/>
    </source>
</evidence>
<evidence type="ECO:0000313" key="1">
    <source>
        <dbReference type="EMBL" id="QBY47006.1"/>
    </source>
</evidence>
<dbReference type="Proteomes" id="UP001177592">
    <property type="component" value="Plasmid paNv_CAN16"/>
</dbReference>
<dbReference type="InterPro" id="IPR035093">
    <property type="entry name" value="RelE/ParE_toxin_dom_sf"/>
</dbReference>
<dbReference type="EMBL" id="CP123539">
    <property type="protein sequence ID" value="WGM09196.1"/>
    <property type="molecule type" value="Genomic_DNA"/>
</dbReference>
<keyword evidence="1" id="KW-0614">Plasmid</keyword>
<keyword evidence="4" id="KW-1185">Reference proteome</keyword>
<gene>
    <name evidence="1" type="primary">higB-1</name>
    <name evidence="1" type="ORF">ArsFIN_56170</name>
    <name evidence="2" type="ORF">QE258_28035</name>
</gene>